<evidence type="ECO:0000256" key="2">
    <source>
        <dbReference type="ARBA" id="ARBA00004173"/>
    </source>
</evidence>
<feature type="compositionally biased region" description="Polar residues" evidence="14">
    <location>
        <begin position="211"/>
        <end position="226"/>
    </location>
</feature>
<evidence type="ECO:0000256" key="13">
    <source>
        <dbReference type="ARBA" id="ARBA00060144"/>
    </source>
</evidence>
<reference evidence="15" key="2">
    <citation type="submission" date="2025-09" db="UniProtKB">
        <authorList>
            <consortium name="Ensembl"/>
        </authorList>
    </citation>
    <scope>IDENTIFICATION</scope>
</reference>
<keyword evidence="8" id="KW-0687">Ribonucleoprotein</keyword>
<comment type="subcellular location">
    <subcellularLocation>
        <location evidence="2">Mitochondrion</location>
    </subcellularLocation>
    <subcellularLocation>
        <location evidence="1">Nucleus</location>
    </subcellularLocation>
</comment>
<comment type="function">
    <text evidence="13">Acts as a negative regulator of G1 to S cell cycle phase progression by inhibiting cyclin-dependent kinases. Inhibitory effects are additive with GADD45 proteins but also occur in the absence of GADD45 proteins. Acts as a repressor of the orphan nuclear receptor NR4A1 by inhibiting AB domain-mediated transcriptional activity. May be involved in the hormone-mediated regulation of NR4A1 transcriptional activity. May play a role in mitochondrial protein synthesis.</text>
</comment>
<feature type="region of interest" description="Disordered" evidence="14">
    <location>
        <begin position="187"/>
        <end position="226"/>
    </location>
</feature>
<keyword evidence="4" id="KW-0689">Ribosomal protein</keyword>
<accession>A0A8C4QKL4</accession>
<sequence length="226" mass="26429">MATPLLRCISSPFLYPAAFSKWVSLTCYHARPPVILSVVAPTSFDLDDPDGKDPAWRRSPLWRRKQFGRKGKASGVDVAELWPSRDDLSRIIQEERELYPSLEEIVSAERKRLADVEEQRKARRRRIVQCMAGMDQAVVKWKEDKREFRATARAAEVRKKRIIEQAQERLGYNVDQRSPEFVQMVQEMDKEEKKRDKEERKQKRALARELAQSQDPSASNGRWWTS</sequence>
<reference evidence="15" key="1">
    <citation type="submission" date="2025-08" db="UniProtKB">
        <authorList>
            <consortium name="Ensembl"/>
        </authorList>
    </citation>
    <scope>IDENTIFICATION</scope>
</reference>
<dbReference type="PANTHER" id="PTHR31761">
    <property type="entry name" value="GROWTH ARREST AND DNA DAMAGE-INDUCIBLE PROTEINS-INTERACTING PROTEIN 1 GADD45GIP1"/>
    <property type="match status" value="1"/>
</dbReference>
<dbReference type="GO" id="GO:0005634">
    <property type="term" value="C:nucleus"/>
    <property type="evidence" value="ECO:0007669"/>
    <property type="project" value="UniProtKB-SubCell"/>
</dbReference>
<evidence type="ECO:0000256" key="8">
    <source>
        <dbReference type="ARBA" id="ARBA00023274"/>
    </source>
</evidence>
<evidence type="ECO:0000256" key="10">
    <source>
        <dbReference type="ARBA" id="ARBA00030700"/>
    </source>
</evidence>
<comment type="similarity">
    <text evidence="3">Belongs to the mitochondrion-specific ribosomal protein mL64 family.</text>
</comment>
<keyword evidence="16" id="KW-1185">Reference proteome</keyword>
<evidence type="ECO:0000256" key="3">
    <source>
        <dbReference type="ARBA" id="ARBA00005421"/>
    </source>
</evidence>
<dbReference type="GO" id="GO:0005840">
    <property type="term" value="C:ribosome"/>
    <property type="evidence" value="ECO:0007669"/>
    <property type="project" value="UniProtKB-KW"/>
</dbReference>
<name>A0A8C4QKL4_EPTBU</name>
<evidence type="ECO:0000256" key="7">
    <source>
        <dbReference type="ARBA" id="ARBA00023242"/>
    </source>
</evidence>
<keyword evidence="5" id="KW-0175">Coiled coil</keyword>
<dbReference type="GO" id="GO:1990904">
    <property type="term" value="C:ribonucleoprotein complex"/>
    <property type="evidence" value="ECO:0007669"/>
    <property type="project" value="UniProtKB-KW"/>
</dbReference>
<dbReference type="GO" id="GO:0005739">
    <property type="term" value="C:mitochondrion"/>
    <property type="evidence" value="ECO:0007669"/>
    <property type="project" value="UniProtKB-SubCell"/>
</dbReference>
<evidence type="ECO:0000256" key="1">
    <source>
        <dbReference type="ARBA" id="ARBA00004123"/>
    </source>
</evidence>
<dbReference type="AlphaFoldDB" id="A0A8C4QKL4"/>
<evidence type="ECO:0000256" key="4">
    <source>
        <dbReference type="ARBA" id="ARBA00022980"/>
    </source>
</evidence>
<dbReference type="Gene3D" id="6.10.280.120">
    <property type="entry name" value="Growth arrest and DNA-damage-inducible proteins-interacting protein 1"/>
    <property type="match status" value="1"/>
</dbReference>
<evidence type="ECO:0000256" key="11">
    <source>
        <dbReference type="ARBA" id="ARBA00035184"/>
    </source>
</evidence>
<keyword evidence="9" id="KW-0131">Cell cycle</keyword>
<proteinExistence type="inferred from homology"/>
<keyword evidence="6" id="KW-0496">Mitochondrion</keyword>
<feature type="compositionally biased region" description="Basic and acidic residues" evidence="14">
    <location>
        <begin position="187"/>
        <end position="201"/>
    </location>
</feature>
<evidence type="ECO:0000313" key="15">
    <source>
        <dbReference type="Ensembl" id="ENSEBUP00000016935.1"/>
    </source>
</evidence>
<dbReference type="Ensembl" id="ENSEBUT00000017511.1">
    <property type="protein sequence ID" value="ENSEBUP00000016935.1"/>
    <property type="gene ID" value="ENSEBUG00000010615.1"/>
</dbReference>
<dbReference type="GeneTree" id="ENSGT00390000013719"/>
<dbReference type="Pfam" id="PF10147">
    <property type="entry name" value="CR6_interact"/>
    <property type="match status" value="1"/>
</dbReference>
<evidence type="ECO:0000256" key="6">
    <source>
        <dbReference type="ARBA" id="ARBA00023128"/>
    </source>
</evidence>
<dbReference type="PANTHER" id="PTHR31761:SF1">
    <property type="entry name" value="LARGE RIBOSOMAL SUBUNIT PROTEIN ML64"/>
    <property type="match status" value="1"/>
</dbReference>
<evidence type="ECO:0000256" key="5">
    <source>
        <dbReference type="ARBA" id="ARBA00023054"/>
    </source>
</evidence>
<evidence type="ECO:0000256" key="14">
    <source>
        <dbReference type="SAM" id="MobiDB-lite"/>
    </source>
</evidence>
<protein>
    <recommendedName>
        <fullName evidence="11">Large ribosomal subunit protein mL64</fullName>
    </recommendedName>
    <alternativeName>
        <fullName evidence="10">39S ribosomal protein L59, mitochondrial</fullName>
    </alternativeName>
    <alternativeName>
        <fullName evidence="12">Growth arrest and DNA damage-inducible proteins-interacting protein 1</fullName>
    </alternativeName>
</protein>
<dbReference type="Proteomes" id="UP000694388">
    <property type="component" value="Unplaced"/>
</dbReference>
<keyword evidence="7" id="KW-0539">Nucleus</keyword>
<organism evidence="15 16">
    <name type="scientific">Eptatretus burgeri</name>
    <name type="common">Inshore hagfish</name>
    <dbReference type="NCBI Taxonomy" id="7764"/>
    <lineage>
        <taxon>Eukaryota</taxon>
        <taxon>Metazoa</taxon>
        <taxon>Chordata</taxon>
        <taxon>Craniata</taxon>
        <taxon>Vertebrata</taxon>
        <taxon>Cyclostomata</taxon>
        <taxon>Myxini</taxon>
        <taxon>Myxiniformes</taxon>
        <taxon>Myxinidae</taxon>
        <taxon>Eptatretinae</taxon>
        <taxon>Eptatretus</taxon>
    </lineage>
</organism>
<dbReference type="InterPro" id="IPR043035">
    <property type="entry name" value="Ribosomal_mL64_sf"/>
</dbReference>
<evidence type="ECO:0000256" key="12">
    <source>
        <dbReference type="ARBA" id="ARBA00035485"/>
    </source>
</evidence>
<evidence type="ECO:0000313" key="16">
    <source>
        <dbReference type="Proteomes" id="UP000694388"/>
    </source>
</evidence>
<evidence type="ECO:0000256" key="9">
    <source>
        <dbReference type="ARBA" id="ARBA00023306"/>
    </source>
</evidence>
<dbReference type="InterPro" id="IPR018472">
    <property type="entry name" value="Ribosomal_mL64"/>
</dbReference>
<dbReference type="OMA" id="EPHSWIH"/>